<dbReference type="InterPro" id="IPR011856">
    <property type="entry name" value="tRNA_endonuc-like_dom_sf"/>
</dbReference>
<organism evidence="1 2">
    <name type="scientific">Rubripirellula amarantea</name>
    <dbReference type="NCBI Taxonomy" id="2527999"/>
    <lineage>
        <taxon>Bacteria</taxon>
        <taxon>Pseudomonadati</taxon>
        <taxon>Planctomycetota</taxon>
        <taxon>Planctomycetia</taxon>
        <taxon>Pirellulales</taxon>
        <taxon>Pirellulaceae</taxon>
        <taxon>Rubripirellula</taxon>
    </lineage>
</organism>
<dbReference type="AlphaFoldDB" id="A0A5C5WKK6"/>
<protein>
    <recommendedName>
        <fullName evidence="3">DUF4365 domain-containing protein</fullName>
    </recommendedName>
</protein>
<accession>A0A5C5WKK6</accession>
<evidence type="ECO:0000313" key="2">
    <source>
        <dbReference type="Proteomes" id="UP000316598"/>
    </source>
</evidence>
<dbReference type="GO" id="GO:0003676">
    <property type="term" value="F:nucleic acid binding"/>
    <property type="evidence" value="ECO:0007669"/>
    <property type="project" value="InterPro"/>
</dbReference>
<gene>
    <name evidence="1" type="ORF">Pla22_40810</name>
</gene>
<dbReference type="OrthoDB" id="6997828at2"/>
<dbReference type="RefSeq" id="WP_146516379.1">
    <property type="nucleotide sequence ID" value="NZ_SJPI01000002.1"/>
</dbReference>
<evidence type="ECO:0000313" key="1">
    <source>
        <dbReference type="EMBL" id="TWT51304.1"/>
    </source>
</evidence>
<evidence type="ECO:0008006" key="3">
    <source>
        <dbReference type="Google" id="ProtNLM"/>
    </source>
</evidence>
<dbReference type="Gene3D" id="3.40.1350.10">
    <property type="match status" value="1"/>
</dbReference>
<dbReference type="Proteomes" id="UP000316598">
    <property type="component" value="Unassembled WGS sequence"/>
</dbReference>
<dbReference type="EMBL" id="SJPI01000002">
    <property type="protein sequence ID" value="TWT51304.1"/>
    <property type="molecule type" value="Genomic_DNA"/>
</dbReference>
<sequence>MLRTSYAHLNTIQKGCFAEAYSKMAFTLEGFEVYDSEYDDRGIDFVCRSPGGVFYSVQVKATDTTSNQTNPFIFESKFQKTSDFLMCAVRLAEGFRPSIYLARGSDWGGTSECLGFNANGGNSGAYYEMRFAKRYADSIELHTFADYIHRLRAV</sequence>
<name>A0A5C5WKK6_9BACT</name>
<proteinExistence type="predicted"/>
<keyword evidence="2" id="KW-1185">Reference proteome</keyword>
<comment type="caution">
    <text evidence="1">The sequence shown here is derived from an EMBL/GenBank/DDBJ whole genome shotgun (WGS) entry which is preliminary data.</text>
</comment>
<reference evidence="1 2" key="1">
    <citation type="submission" date="2019-02" db="EMBL/GenBank/DDBJ databases">
        <title>Deep-cultivation of Planctomycetes and their phenomic and genomic characterization uncovers novel biology.</title>
        <authorList>
            <person name="Wiegand S."/>
            <person name="Jogler M."/>
            <person name="Boedeker C."/>
            <person name="Pinto D."/>
            <person name="Vollmers J."/>
            <person name="Rivas-Marin E."/>
            <person name="Kohn T."/>
            <person name="Peeters S.H."/>
            <person name="Heuer A."/>
            <person name="Rast P."/>
            <person name="Oberbeckmann S."/>
            <person name="Bunk B."/>
            <person name="Jeske O."/>
            <person name="Meyerdierks A."/>
            <person name="Storesund J.E."/>
            <person name="Kallscheuer N."/>
            <person name="Luecker S."/>
            <person name="Lage O.M."/>
            <person name="Pohl T."/>
            <person name="Merkel B.J."/>
            <person name="Hornburger P."/>
            <person name="Mueller R.-W."/>
            <person name="Bruemmer F."/>
            <person name="Labrenz M."/>
            <person name="Spormann A.M."/>
            <person name="Op Den Camp H."/>
            <person name="Overmann J."/>
            <person name="Amann R."/>
            <person name="Jetten M.S.M."/>
            <person name="Mascher T."/>
            <person name="Medema M.H."/>
            <person name="Devos D.P."/>
            <person name="Kaster A.-K."/>
            <person name="Ovreas L."/>
            <person name="Rohde M."/>
            <person name="Galperin M.Y."/>
            <person name="Jogler C."/>
        </authorList>
    </citation>
    <scope>NUCLEOTIDE SEQUENCE [LARGE SCALE GENOMIC DNA]</scope>
    <source>
        <strain evidence="1 2">Pla22</strain>
    </source>
</reference>